<protein>
    <submittedName>
        <fullName evidence="2">Uncharacterized protein</fullName>
    </submittedName>
</protein>
<comment type="caution">
    <text evidence="2">The sequence shown here is derived from an EMBL/GenBank/DDBJ whole genome shotgun (WGS) entry which is preliminary data.</text>
</comment>
<dbReference type="Gene3D" id="3.30.460.70">
    <property type="match status" value="1"/>
</dbReference>
<dbReference type="EMBL" id="JBGNYA010000001">
    <property type="protein sequence ID" value="MFA1612065.1"/>
    <property type="molecule type" value="Genomic_DNA"/>
</dbReference>
<dbReference type="RefSeq" id="WP_372390671.1">
    <property type="nucleotide sequence ID" value="NZ_JBGNYA010000001.1"/>
</dbReference>
<organism evidence="2 3">
    <name type="scientific">Halobellus rubicundus</name>
    <dbReference type="NCBI Taxonomy" id="2996466"/>
    <lineage>
        <taxon>Archaea</taxon>
        <taxon>Methanobacteriati</taxon>
        <taxon>Methanobacteriota</taxon>
        <taxon>Stenosarchaea group</taxon>
        <taxon>Halobacteria</taxon>
        <taxon>Halobacteriales</taxon>
        <taxon>Haloferacaceae</taxon>
        <taxon>Halobellus</taxon>
    </lineage>
</organism>
<keyword evidence="1" id="KW-1133">Transmembrane helix</keyword>
<evidence type="ECO:0000313" key="3">
    <source>
        <dbReference type="Proteomes" id="UP001570511"/>
    </source>
</evidence>
<dbReference type="AlphaFoldDB" id="A0ABD5MIS2"/>
<evidence type="ECO:0000313" key="2">
    <source>
        <dbReference type="EMBL" id="MFA1612065.1"/>
    </source>
</evidence>
<name>A0ABD5MIS2_9EURY</name>
<keyword evidence="3" id="KW-1185">Reference proteome</keyword>
<dbReference type="Proteomes" id="UP001570511">
    <property type="component" value="Unassembled WGS sequence"/>
</dbReference>
<feature type="transmembrane region" description="Helical" evidence="1">
    <location>
        <begin position="6"/>
        <end position="27"/>
    </location>
</feature>
<accession>A0ABD5MIS2</accession>
<keyword evidence="1" id="KW-0812">Transmembrane</keyword>
<proteinExistence type="predicted"/>
<reference evidence="2 3" key="1">
    <citation type="submission" date="2024-08" db="EMBL/GenBank/DDBJ databases">
        <title>Halobellus sp. MBLA0158 whole genome sequence.</title>
        <authorList>
            <person name="Hwang C.Y."/>
            <person name="Cho E.-S."/>
            <person name="Seo M.-J."/>
        </authorList>
    </citation>
    <scope>NUCLEOTIDE SEQUENCE [LARGE SCALE GENOMIC DNA]</scope>
    <source>
        <strain evidence="2 3">MBLA0158</strain>
    </source>
</reference>
<gene>
    <name evidence="2" type="ORF">OS889_13765</name>
</gene>
<evidence type="ECO:0000256" key="1">
    <source>
        <dbReference type="SAM" id="Phobius"/>
    </source>
</evidence>
<keyword evidence="1" id="KW-0472">Membrane</keyword>
<sequence length="201" mass="21885">MAFESITIPTAVASLAAAALAVLVAYLRGRTKKARNAIIDLETAFREFIREELDLVGVSPAQAELSRAELESALTSALDGYHPTEDSPVDVRVWDGRHFAPAPEALDSLATIGRVLETMPYRPARFDCENFAGFYWSFAPLIFGVNTVALVNDTSAGHAYNLIVDAEGGIHVYEPQDAVFLELGETYNDVTYSLAHGEVTF</sequence>